<evidence type="ECO:0008006" key="4">
    <source>
        <dbReference type="Google" id="ProtNLM"/>
    </source>
</evidence>
<dbReference type="Proteomes" id="UP001276854">
    <property type="component" value="Unassembled WGS sequence"/>
</dbReference>
<gene>
    <name evidence="2" type="ORF">RZO55_15945</name>
</gene>
<name>A0ABU4GN72_9CLOT</name>
<evidence type="ECO:0000313" key="2">
    <source>
        <dbReference type="EMBL" id="MDW2799064.1"/>
    </source>
</evidence>
<feature type="signal peptide" evidence="1">
    <location>
        <begin position="1"/>
        <end position="23"/>
    </location>
</feature>
<organism evidence="2 3">
    <name type="scientific">Clostridium boliviensis</name>
    <dbReference type="NCBI Taxonomy" id="318465"/>
    <lineage>
        <taxon>Bacteria</taxon>
        <taxon>Bacillati</taxon>
        <taxon>Bacillota</taxon>
        <taxon>Clostridia</taxon>
        <taxon>Eubacteriales</taxon>
        <taxon>Clostridiaceae</taxon>
        <taxon>Clostridium</taxon>
    </lineage>
</organism>
<evidence type="ECO:0000313" key="3">
    <source>
        <dbReference type="Proteomes" id="UP001276854"/>
    </source>
</evidence>
<keyword evidence="3" id="KW-1185">Reference proteome</keyword>
<sequence length="299" mass="32716">MNKFVKRCLITGIILMVAGGAMAVTAVSYGASIGDIAPHEAFFWKNMLHDFSFNDMDYKYESGQTDDYFWSDLEEPAEKGSQIYSTGTADSLDAQIRAGRFIIKEDPSVNEITIYSNKQKNSWHIEEDKGKLKLKTGGGLLEDDRDLVMTVCVPKDYQFSDVHLEVSRKKGFGKREGTSPAAICRSLTADDMSLEANVGAISVSQGNANDLSIECNVGAVQYTGVTDGDINGECRVGAVKLLLSGKKEDYNYKFQSSLGAIKIADNQIGSIVSGDKWDYSADKDMSLDCSTGAIEVNFY</sequence>
<feature type="chain" id="PRO_5046040163" description="Adhesin domain-containing protein" evidence="1">
    <location>
        <begin position="24"/>
        <end position="299"/>
    </location>
</feature>
<reference evidence="2 3" key="1">
    <citation type="submission" date="2023-10" db="EMBL/GenBank/DDBJ databases">
        <title>A novel Glycoside Hydrolase 43-Like Enzyme from Clostrdium boliviensis is an Endo-xylanase, and a Candidate for Xylooligosaccharides Production from Different Xylan Substrates.</title>
        <authorList>
            <person name="Alvarez M.T."/>
            <person name="Rocabado-Villegas L.R."/>
            <person name="Salas-Veizaga D.M."/>
            <person name="Linares-Pasten J.A."/>
            <person name="Gudmundsdottir E.E."/>
            <person name="Hreggvidsson G.O."/>
            <person name="Adlercreutz P."/>
            <person name="Nordberg Karlsson E."/>
        </authorList>
    </citation>
    <scope>NUCLEOTIDE SEQUENCE [LARGE SCALE GENOMIC DNA]</scope>
    <source>
        <strain evidence="2 3">E-1</strain>
    </source>
</reference>
<protein>
    <recommendedName>
        <fullName evidence="4">Adhesin domain-containing protein</fullName>
    </recommendedName>
</protein>
<accession>A0ABU4GN72</accession>
<dbReference type="RefSeq" id="WP_318065254.1">
    <property type="nucleotide sequence ID" value="NZ_JAWONS010000240.1"/>
</dbReference>
<keyword evidence="1" id="KW-0732">Signal</keyword>
<evidence type="ECO:0000256" key="1">
    <source>
        <dbReference type="SAM" id="SignalP"/>
    </source>
</evidence>
<proteinExistence type="predicted"/>
<comment type="caution">
    <text evidence="2">The sequence shown here is derived from an EMBL/GenBank/DDBJ whole genome shotgun (WGS) entry which is preliminary data.</text>
</comment>
<dbReference type="EMBL" id="JAWONS010000240">
    <property type="protein sequence ID" value="MDW2799064.1"/>
    <property type="molecule type" value="Genomic_DNA"/>
</dbReference>